<proteinExistence type="predicted"/>
<gene>
    <name evidence="1" type="ORF">Nepgr_019868</name>
</gene>
<dbReference type="AlphaFoldDB" id="A0AAD3XUI3"/>
<dbReference type="EMBL" id="BSYO01000018">
    <property type="protein sequence ID" value="GMH18027.1"/>
    <property type="molecule type" value="Genomic_DNA"/>
</dbReference>
<keyword evidence="2" id="KW-1185">Reference proteome</keyword>
<name>A0AAD3XUI3_NEPGR</name>
<sequence length="129" mass="14488">MLNRPFRFAGSTDSFNGVSGLCLRAKRIPHGDAYTGMTLHVLSGNRHTTACFHRCPLRRLLPQLQPPSLELMACRLPWVPDKLAVSVDLPAARPEGWSMENPNVLPADRCCVRNQTMMNISVLLQLQFF</sequence>
<evidence type="ECO:0000313" key="1">
    <source>
        <dbReference type="EMBL" id="GMH18027.1"/>
    </source>
</evidence>
<comment type="caution">
    <text evidence="1">The sequence shown here is derived from an EMBL/GenBank/DDBJ whole genome shotgun (WGS) entry which is preliminary data.</text>
</comment>
<protein>
    <submittedName>
        <fullName evidence="1">Uncharacterized protein</fullName>
    </submittedName>
</protein>
<organism evidence="1 2">
    <name type="scientific">Nepenthes gracilis</name>
    <name type="common">Slender pitcher plant</name>
    <dbReference type="NCBI Taxonomy" id="150966"/>
    <lineage>
        <taxon>Eukaryota</taxon>
        <taxon>Viridiplantae</taxon>
        <taxon>Streptophyta</taxon>
        <taxon>Embryophyta</taxon>
        <taxon>Tracheophyta</taxon>
        <taxon>Spermatophyta</taxon>
        <taxon>Magnoliopsida</taxon>
        <taxon>eudicotyledons</taxon>
        <taxon>Gunneridae</taxon>
        <taxon>Pentapetalae</taxon>
        <taxon>Caryophyllales</taxon>
        <taxon>Nepenthaceae</taxon>
        <taxon>Nepenthes</taxon>
    </lineage>
</organism>
<dbReference type="Proteomes" id="UP001279734">
    <property type="component" value="Unassembled WGS sequence"/>
</dbReference>
<evidence type="ECO:0000313" key="2">
    <source>
        <dbReference type="Proteomes" id="UP001279734"/>
    </source>
</evidence>
<reference evidence="1" key="1">
    <citation type="submission" date="2023-05" db="EMBL/GenBank/DDBJ databases">
        <title>Nepenthes gracilis genome sequencing.</title>
        <authorList>
            <person name="Fukushima K."/>
        </authorList>
    </citation>
    <scope>NUCLEOTIDE SEQUENCE</scope>
    <source>
        <strain evidence="1">SING2019-196</strain>
    </source>
</reference>
<accession>A0AAD3XUI3</accession>